<dbReference type="HOGENOM" id="CLU_121468_0_0_0"/>
<gene>
    <name evidence="1" type="ordered locus">Marky_1090</name>
</gene>
<evidence type="ECO:0000313" key="2">
    <source>
        <dbReference type="Proteomes" id="UP000007030"/>
    </source>
</evidence>
<evidence type="ECO:0000313" key="1">
    <source>
        <dbReference type="EMBL" id="AEB11832.1"/>
    </source>
</evidence>
<name>F2NME4_MARHT</name>
<dbReference type="EMBL" id="CP002630">
    <property type="protein sequence ID" value="AEB11832.1"/>
    <property type="molecule type" value="Genomic_DNA"/>
</dbReference>
<keyword evidence="2" id="KW-1185">Reference proteome</keyword>
<reference evidence="1 2" key="1">
    <citation type="journal article" date="2012" name="Stand. Genomic Sci.">
        <title>Complete genome sequence of the aerobic, heterotroph Marinithermus hydrothermalis type strain (T1(T)) from a deep-sea hydrothermal vent chimney.</title>
        <authorList>
            <person name="Copeland A."/>
            <person name="Gu W."/>
            <person name="Yasawong M."/>
            <person name="Lapidus A."/>
            <person name="Lucas S."/>
            <person name="Deshpande S."/>
            <person name="Pagani I."/>
            <person name="Tapia R."/>
            <person name="Cheng J.F."/>
            <person name="Goodwin L.A."/>
            <person name="Pitluck S."/>
            <person name="Liolios K."/>
            <person name="Ivanova N."/>
            <person name="Mavromatis K."/>
            <person name="Mikhailova N."/>
            <person name="Pati A."/>
            <person name="Chen A."/>
            <person name="Palaniappan K."/>
            <person name="Land M."/>
            <person name="Pan C."/>
            <person name="Brambilla E.M."/>
            <person name="Rohde M."/>
            <person name="Tindall B.J."/>
            <person name="Sikorski J."/>
            <person name="Goker M."/>
            <person name="Detter J.C."/>
            <person name="Bristow J."/>
            <person name="Eisen J.A."/>
            <person name="Markowitz V."/>
            <person name="Hugenholtz P."/>
            <person name="Kyrpides N.C."/>
            <person name="Klenk H.P."/>
            <person name="Woyke T."/>
        </authorList>
    </citation>
    <scope>NUCLEOTIDE SEQUENCE [LARGE SCALE GENOMIC DNA]</scope>
    <source>
        <strain evidence="2">DSM 14884 / JCM 11576 / T1</strain>
    </source>
</reference>
<accession>F2NME4</accession>
<sequence length="194" mass="20473">MRRIWVLFFTLVLTLVGCSGSTLTTLKVDLASFIAAQGFDSGEVSPASGTVYLPAGEDGRADLPDGGQLVQLPSLEVLERAAITVRLNLTNQGTASTSFSIAVYIAPDSESNIYQETYRVGQTAQLLLAAGETGPLELVLALSETENLEAFNRVRAGRFRVGLRLDSGGGTVAYTVTTAEVSVSGRLFALIPDA</sequence>
<dbReference type="Proteomes" id="UP000007030">
    <property type="component" value="Chromosome"/>
</dbReference>
<dbReference type="RefSeq" id="WP_013703879.1">
    <property type="nucleotide sequence ID" value="NC_015387.1"/>
</dbReference>
<dbReference type="PROSITE" id="PS51257">
    <property type="entry name" value="PROKAR_LIPOPROTEIN"/>
    <property type="match status" value="1"/>
</dbReference>
<dbReference type="OrthoDB" id="32018at2"/>
<dbReference type="AlphaFoldDB" id="F2NME4"/>
<protein>
    <submittedName>
        <fullName evidence="1">Uncharacterized protein</fullName>
    </submittedName>
</protein>
<dbReference type="KEGG" id="mhd:Marky_1090"/>
<organism evidence="1 2">
    <name type="scientific">Marinithermus hydrothermalis (strain DSM 14884 / JCM 11576 / T1)</name>
    <dbReference type="NCBI Taxonomy" id="869210"/>
    <lineage>
        <taxon>Bacteria</taxon>
        <taxon>Thermotogati</taxon>
        <taxon>Deinococcota</taxon>
        <taxon>Deinococci</taxon>
        <taxon>Thermales</taxon>
        <taxon>Thermaceae</taxon>
        <taxon>Marinithermus</taxon>
    </lineage>
</organism>
<proteinExistence type="predicted"/>
<dbReference type="eggNOG" id="ENOG5033DKS">
    <property type="taxonomic scope" value="Bacteria"/>
</dbReference>
<dbReference type="STRING" id="869210.Marky_1090"/>